<evidence type="ECO:0000256" key="20">
    <source>
        <dbReference type="PIRSR" id="PIRSR000628-1"/>
    </source>
</evidence>
<dbReference type="InterPro" id="IPR020635">
    <property type="entry name" value="Tyr_kinase_cat_dom"/>
</dbReference>
<evidence type="ECO:0000256" key="1">
    <source>
        <dbReference type="ARBA" id="ARBA00004167"/>
    </source>
</evidence>
<evidence type="ECO:0000256" key="15">
    <source>
        <dbReference type="ARBA" id="ARBA00023180"/>
    </source>
</evidence>
<evidence type="ECO:0000313" key="29">
    <source>
        <dbReference type="Proteomes" id="UP000515163"/>
    </source>
</evidence>
<dbReference type="InterPro" id="IPR013098">
    <property type="entry name" value="Ig_I-set"/>
</dbReference>
<evidence type="ECO:0000256" key="25">
    <source>
        <dbReference type="SAM" id="Phobius"/>
    </source>
</evidence>
<dbReference type="GeneID" id="116292127"/>
<evidence type="ECO:0000256" key="6">
    <source>
        <dbReference type="ARBA" id="ARBA00022737"/>
    </source>
</evidence>
<evidence type="ECO:0000256" key="17">
    <source>
        <dbReference type="ARBA" id="ARBA00051243"/>
    </source>
</evidence>
<evidence type="ECO:0000256" key="7">
    <source>
        <dbReference type="ARBA" id="ARBA00022741"/>
    </source>
</evidence>
<feature type="domain" description="Ig-like" evidence="28">
    <location>
        <begin position="247"/>
        <end position="346"/>
    </location>
</feature>
<dbReference type="PANTHER" id="PTHR24416:SF550">
    <property type="entry name" value="FIBROBLAST GROWTH FACTOR RECEPTOR HOMOLOG 1-RELATED"/>
    <property type="match status" value="1"/>
</dbReference>
<keyword evidence="16" id="KW-0393">Immunoglobulin domain</keyword>
<proteinExistence type="inferred from homology"/>
<feature type="active site" description="Proton acceptor" evidence="20">
    <location>
        <position position="645"/>
    </location>
</feature>
<organism evidence="29 32">
    <name type="scientific">Actinia tenebrosa</name>
    <name type="common">Australian red waratah sea anemone</name>
    <dbReference type="NCBI Taxonomy" id="6105"/>
    <lineage>
        <taxon>Eukaryota</taxon>
        <taxon>Metazoa</taxon>
        <taxon>Cnidaria</taxon>
        <taxon>Anthozoa</taxon>
        <taxon>Hexacorallia</taxon>
        <taxon>Actiniaria</taxon>
        <taxon>Actiniidae</taxon>
        <taxon>Actinia</taxon>
    </lineage>
</organism>
<evidence type="ECO:0000256" key="5">
    <source>
        <dbReference type="ARBA" id="ARBA00022729"/>
    </source>
</evidence>
<comment type="function">
    <text evidence="18">Receptor for basic fibroblast growth factor.</text>
</comment>
<dbReference type="Pfam" id="PF13927">
    <property type="entry name" value="Ig_3"/>
    <property type="match status" value="2"/>
</dbReference>
<dbReference type="RefSeq" id="XP_031555249.1">
    <property type="nucleotide sequence ID" value="XM_031699389.1"/>
</dbReference>
<keyword evidence="12 19" id="KW-0829">Tyrosine-protein kinase</keyword>
<evidence type="ECO:0000256" key="4">
    <source>
        <dbReference type="ARBA" id="ARBA00022692"/>
    </source>
</evidence>
<evidence type="ECO:0000256" key="22">
    <source>
        <dbReference type="PIRSR" id="PIRSR000628-3"/>
    </source>
</evidence>
<dbReference type="InterPro" id="IPR008266">
    <property type="entry name" value="Tyr_kinase_AS"/>
</dbReference>
<dbReference type="InterPro" id="IPR003599">
    <property type="entry name" value="Ig_sub"/>
</dbReference>
<keyword evidence="10 25" id="KW-1133">Transmembrane helix</keyword>
<dbReference type="GO" id="GO:0005886">
    <property type="term" value="C:plasma membrane"/>
    <property type="evidence" value="ECO:0007669"/>
    <property type="project" value="TreeGrafter"/>
</dbReference>
<dbReference type="InterPro" id="IPR016248">
    <property type="entry name" value="FGF_rcpt_fam"/>
</dbReference>
<dbReference type="InterPro" id="IPR013783">
    <property type="entry name" value="Ig-like_fold"/>
</dbReference>
<dbReference type="InterPro" id="IPR003598">
    <property type="entry name" value="Ig_sub2"/>
</dbReference>
<keyword evidence="13 22" id="KW-1015">Disulfide bond</keyword>
<evidence type="ECO:0000256" key="11">
    <source>
        <dbReference type="ARBA" id="ARBA00023136"/>
    </source>
</evidence>
<comment type="subcellular location">
    <subcellularLocation>
        <location evidence="1">Membrane</location>
        <topology evidence="1">Single-pass membrane protein</topology>
    </subcellularLocation>
</comment>
<dbReference type="GO" id="GO:0008284">
    <property type="term" value="P:positive regulation of cell population proliferation"/>
    <property type="evidence" value="ECO:0007669"/>
    <property type="project" value="InterPro"/>
</dbReference>
<evidence type="ECO:0000313" key="32">
    <source>
        <dbReference type="RefSeq" id="XP_031555257.1"/>
    </source>
</evidence>
<dbReference type="Gene3D" id="1.10.510.10">
    <property type="entry name" value="Transferase(Phosphotransferase) domain 1"/>
    <property type="match status" value="1"/>
</dbReference>
<dbReference type="FunFam" id="2.60.40.10:FF:000032">
    <property type="entry name" value="palladin isoform X1"/>
    <property type="match status" value="1"/>
</dbReference>
<dbReference type="PROSITE" id="PS00107">
    <property type="entry name" value="PROTEIN_KINASE_ATP"/>
    <property type="match status" value="1"/>
</dbReference>
<dbReference type="FunFam" id="2.60.40.10:FF:000020">
    <property type="entry name" value="Fibroblast growth factor receptor"/>
    <property type="match status" value="1"/>
</dbReference>
<dbReference type="SMART" id="SM00408">
    <property type="entry name" value="IGc2"/>
    <property type="match status" value="3"/>
</dbReference>
<dbReference type="InterPro" id="IPR007110">
    <property type="entry name" value="Ig-like_dom"/>
</dbReference>
<accession>A0A6P8HRF0</accession>
<evidence type="ECO:0000313" key="33">
    <source>
        <dbReference type="RefSeq" id="XP_031555266.1"/>
    </source>
</evidence>
<evidence type="ECO:0000256" key="10">
    <source>
        <dbReference type="ARBA" id="ARBA00022989"/>
    </source>
</evidence>
<feature type="transmembrane region" description="Helical" evidence="25">
    <location>
        <begin position="402"/>
        <end position="427"/>
    </location>
</feature>
<dbReference type="FunFam" id="1.10.510.10:FF:000007">
    <property type="entry name" value="Fibroblast growth factor receptor"/>
    <property type="match status" value="1"/>
</dbReference>
<dbReference type="Proteomes" id="UP000515163">
    <property type="component" value="Unplaced"/>
</dbReference>
<feature type="domain" description="Protein kinase" evidence="27">
    <location>
        <begin position="505"/>
        <end position="789"/>
    </location>
</feature>
<feature type="binding site" evidence="21">
    <location>
        <begin position="511"/>
        <end position="517"/>
    </location>
    <ligand>
        <name>ATP</name>
        <dbReference type="ChEBI" id="CHEBI:30616"/>
    </ligand>
</feature>
<dbReference type="SMART" id="SM00406">
    <property type="entry name" value="IGv"/>
    <property type="match status" value="2"/>
</dbReference>
<evidence type="ECO:0000256" key="16">
    <source>
        <dbReference type="ARBA" id="ARBA00023319"/>
    </source>
</evidence>
<feature type="binding site" evidence="21">
    <location>
        <begin position="588"/>
        <end position="590"/>
    </location>
    <ligand>
        <name>ATP</name>
        <dbReference type="ChEBI" id="CHEBI:30616"/>
    </ligand>
</feature>
<keyword evidence="8 19" id="KW-0418">Kinase</keyword>
<dbReference type="RefSeq" id="XP_031555257.1">
    <property type="nucleotide sequence ID" value="XM_031699397.1"/>
</dbReference>
<keyword evidence="3 19" id="KW-0808">Transferase</keyword>
<dbReference type="PIRSF" id="PIRSF000628">
    <property type="entry name" value="FGFR"/>
    <property type="match status" value="1"/>
</dbReference>
<dbReference type="PROSITE" id="PS00109">
    <property type="entry name" value="PROTEIN_KINASE_TYR"/>
    <property type="match status" value="1"/>
</dbReference>
<feature type="binding site" evidence="21">
    <location>
        <position position="594"/>
    </location>
    <ligand>
        <name>ATP</name>
        <dbReference type="ChEBI" id="CHEBI:30616"/>
    </ligand>
</feature>
<feature type="binding site" evidence="21">
    <location>
        <position position="649"/>
    </location>
    <ligand>
        <name>ATP</name>
        <dbReference type="ChEBI" id="CHEBI:30616"/>
    </ligand>
</feature>
<dbReference type="SMART" id="SM00409">
    <property type="entry name" value="IG"/>
    <property type="match status" value="3"/>
</dbReference>
<evidence type="ECO:0000256" key="18">
    <source>
        <dbReference type="ARBA" id="ARBA00056965"/>
    </source>
</evidence>
<dbReference type="Pfam" id="PF07714">
    <property type="entry name" value="PK_Tyr_Ser-Thr"/>
    <property type="match status" value="1"/>
</dbReference>
<evidence type="ECO:0000256" key="2">
    <source>
        <dbReference type="ARBA" id="ARBA00022553"/>
    </source>
</evidence>
<dbReference type="GO" id="GO:0005007">
    <property type="term" value="F:fibroblast growth factor receptor activity"/>
    <property type="evidence" value="ECO:0007669"/>
    <property type="project" value="InterPro"/>
</dbReference>
<reference evidence="30 31" key="1">
    <citation type="submission" date="2025-04" db="UniProtKB">
        <authorList>
            <consortium name="RefSeq"/>
        </authorList>
    </citation>
    <scope>IDENTIFICATION</scope>
    <source>
        <tissue evidence="30 31">Tentacle</tissue>
    </source>
</reference>
<feature type="chain" id="PRO_5044653088" description="Fibroblast growth factor receptor" evidence="26">
    <location>
        <begin position="31"/>
        <end position="897"/>
    </location>
</feature>
<dbReference type="InterPro" id="IPR050122">
    <property type="entry name" value="RTK"/>
</dbReference>
<evidence type="ECO:0000256" key="21">
    <source>
        <dbReference type="PIRSR" id="PIRSR000628-2"/>
    </source>
</evidence>
<evidence type="ECO:0000256" key="23">
    <source>
        <dbReference type="PROSITE-ProRule" id="PRU10141"/>
    </source>
</evidence>
<evidence type="ECO:0000256" key="12">
    <source>
        <dbReference type="ARBA" id="ARBA00023137"/>
    </source>
</evidence>
<evidence type="ECO:0000313" key="31">
    <source>
        <dbReference type="RefSeq" id="XP_031555249.1"/>
    </source>
</evidence>
<comment type="similarity">
    <text evidence="19">Belongs to the protein kinase superfamily. Tyr protein kinase family. Fibroblast growth factor receptor subfamily.</text>
</comment>
<feature type="domain" description="Ig-like" evidence="28">
    <location>
        <begin position="145"/>
        <end position="238"/>
    </location>
</feature>
<feature type="disulfide bond" evidence="22">
    <location>
        <begin position="267"/>
        <end position="342"/>
    </location>
</feature>
<feature type="disulfide bond" evidence="22">
    <location>
        <begin position="171"/>
        <end position="222"/>
    </location>
</feature>
<protein>
    <recommendedName>
        <fullName evidence="19">Fibroblast growth factor receptor</fullName>
        <ecNumber evidence="19">2.7.10.1</ecNumber>
    </recommendedName>
</protein>
<dbReference type="SMART" id="SM00219">
    <property type="entry name" value="TyrKc"/>
    <property type="match status" value="1"/>
</dbReference>
<evidence type="ECO:0000256" key="3">
    <source>
        <dbReference type="ARBA" id="ARBA00022679"/>
    </source>
</evidence>
<dbReference type="PROSITE" id="PS50835">
    <property type="entry name" value="IG_LIKE"/>
    <property type="match status" value="3"/>
</dbReference>
<keyword evidence="4 25" id="KW-0812">Transmembrane</keyword>
<feature type="compositionally biased region" description="Basic and acidic residues" evidence="24">
    <location>
        <begin position="854"/>
        <end position="865"/>
    </location>
</feature>
<dbReference type="KEGG" id="aten:116292127"/>
<evidence type="ECO:0000256" key="9">
    <source>
        <dbReference type="ARBA" id="ARBA00022840"/>
    </source>
</evidence>
<dbReference type="SUPFAM" id="SSF56112">
    <property type="entry name" value="Protein kinase-like (PK-like)"/>
    <property type="match status" value="1"/>
</dbReference>
<evidence type="ECO:0000259" key="27">
    <source>
        <dbReference type="PROSITE" id="PS50011"/>
    </source>
</evidence>
<dbReference type="RefSeq" id="XP_031555275.1">
    <property type="nucleotide sequence ID" value="XM_031699415.1"/>
</dbReference>
<dbReference type="Pfam" id="PF07679">
    <property type="entry name" value="I-set"/>
    <property type="match status" value="1"/>
</dbReference>
<dbReference type="InterPro" id="IPR017441">
    <property type="entry name" value="Protein_kinase_ATP_BS"/>
</dbReference>
<evidence type="ECO:0000256" key="19">
    <source>
        <dbReference type="PIRNR" id="PIRNR000628"/>
    </source>
</evidence>
<evidence type="ECO:0000259" key="28">
    <source>
        <dbReference type="PROSITE" id="PS50835"/>
    </source>
</evidence>
<keyword evidence="5 26" id="KW-0732">Signal</keyword>
<feature type="compositionally biased region" description="Polar residues" evidence="24">
    <location>
        <begin position="805"/>
        <end position="829"/>
    </location>
</feature>
<keyword evidence="7 19" id="KW-0547">Nucleotide-binding</keyword>
<evidence type="ECO:0000256" key="14">
    <source>
        <dbReference type="ARBA" id="ARBA00023170"/>
    </source>
</evidence>
<dbReference type="PRINTS" id="PR00109">
    <property type="entry name" value="TYRKINASE"/>
</dbReference>
<dbReference type="InterPro" id="IPR001245">
    <property type="entry name" value="Ser-Thr/Tyr_kinase_cat_dom"/>
</dbReference>
<feature type="region of interest" description="Disordered" evidence="24">
    <location>
        <begin position="799"/>
        <end position="875"/>
    </location>
</feature>
<dbReference type="FunFam" id="2.60.40.10:FF:000016">
    <property type="entry name" value="Fibroblast growth factor receptor"/>
    <property type="match status" value="1"/>
</dbReference>
<feature type="binding site" evidence="21">
    <location>
        <position position="663"/>
    </location>
    <ligand>
        <name>ATP</name>
        <dbReference type="ChEBI" id="CHEBI:30616"/>
    </ligand>
</feature>
<evidence type="ECO:0000313" key="30">
    <source>
        <dbReference type="RefSeq" id="XP_031555241.1"/>
    </source>
</evidence>
<dbReference type="GO" id="GO:0043235">
    <property type="term" value="C:receptor complex"/>
    <property type="evidence" value="ECO:0007669"/>
    <property type="project" value="TreeGrafter"/>
</dbReference>
<keyword evidence="15" id="KW-0325">Glycoprotein</keyword>
<dbReference type="RefSeq" id="XP_031555266.1">
    <property type="nucleotide sequence ID" value="XM_031699406.1"/>
</dbReference>
<evidence type="ECO:0000256" key="8">
    <source>
        <dbReference type="ARBA" id="ARBA00022777"/>
    </source>
</evidence>
<comment type="catalytic activity">
    <reaction evidence="17 19">
        <text>L-tyrosyl-[protein] + ATP = O-phospho-L-tyrosyl-[protein] + ADP + H(+)</text>
        <dbReference type="Rhea" id="RHEA:10596"/>
        <dbReference type="Rhea" id="RHEA-COMP:10136"/>
        <dbReference type="Rhea" id="RHEA-COMP:20101"/>
        <dbReference type="ChEBI" id="CHEBI:15378"/>
        <dbReference type="ChEBI" id="CHEBI:30616"/>
        <dbReference type="ChEBI" id="CHEBI:46858"/>
        <dbReference type="ChEBI" id="CHEBI:61978"/>
        <dbReference type="ChEBI" id="CHEBI:456216"/>
        <dbReference type="EC" id="2.7.10.1"/>
    </reaction>
</comment>
<gene>
    <name evidence="30 31 32 33 34" type="primary">LOC116292127</name>
</gene>
<keyword evidence="29" id="KW-1185">Reference proteome</keyword>
<dbReference type="OrthoDB" id="5984265at2759"/>
<dbReference type="FunFam" id="3.30.200.20:FF:000593">
    <property type="entry name" value="Predicted protein"/>
    <property type="match status" value="1"/>
</dbReference>
<keyword evidence="11 19" id="KW-0472">Membrane</keyword>
<dbReference type="EC" id="2.7.10.1" evidence="19"/>
<keyword evidence="14 19" id="KW-0675">Receptor</keyword>
<dbReference type="GO" id="GO:0005524">
    <property type="term" value="F:ATP binding"/>
    <property type="evidence" value="ECO:0007669"/>
    <property type="project" value="UniProtKB-UniRule"/>
</dbReference>
<feature type="signal peptide" evidence="26">
    <location>
        <begin position="1"/>
        <end position="30"/>
    </location>
</feature>
<evidence type="ECO:0000256" key="26">
    <source>
        <dbReference type="SAM" id="SignalP"/>
    </source>
</evidence>
<evidence type="ECO:0000256" key="24">
    <source>
        <dbReference type="SAM" id="MobiDB-lite"/>
    </source>
</evidence>
<dbReference type="InterPro" id="IPR011009">
    <property type="entry name" value="Kinase-like_dom_sf"/>
</dbReference>
<dbReference type="PROSITE" id="PS50011">
    <property type="entry name" value="PROTEIN_KINASE_DOM"/>
    <property type="match status" value="1"/>
</dbReference>
<feature type="disulfide bond" evidence="22">
    <location>
        <begin position="60"/>
        <end position="111"/>
    </location>
</feature>
<feature type="binding site" evidence="21 23">
    <location>
        <position position="540"/>
    </location>
    <ligand>
        <name>ATP</name>
        <dbReference type="ChEBI" id="CHEBI:30616"/>
    </ligand>
</feature>
<evidence type="ECO:0000313" key="34">
    <source>
        <dbReference type="RefSeq" id="XP_031555275.1"/>
    </source>
</evidence>
<keyword evidence="2" id="KW-0597">Phosphoprotein</keyword>
<dbReference type="RefSeq" id="XP_031555241.1">
    <property type="nucleotide sequence ID" value="XM_031699381.1"/>
</dbReference>
<evidence type="ECO:0000256" key="13">
    <source>
        <dbReference type="ARBA" id="ARBA00023157"/>
    </source>
</evidence>
<dbReference type="PANTHER" id="PTHR24416">
    <property type="entry name" value="TYROSINE-PROTEIN KINASE RECEPTOR"/>
    <property type="match status" value="1"/>
</dbReference>
<name>A0A6P8HRF0_ACTTE</name>
<dbReference type="InterPro" id="IPR013106">
    <property type="entry name" value="Ig_V-set"/>
</dbReference>
<dbReference type="AlphaFoldDB" id="A0A6P8HRF0"/>
<dbReference type="Gene3D" id="2.60.40.10">
    <property type="entry name" value="Immunoglobulins"/>
    <property type="match status" value="3"/>
</dbReference>
<feature type="domain" description="Ig-like" evidence="28">
    <location>
        <begin position="38"/>
        <end position="127"/>
    </location>
</feature>
<dbReference type="InterPro" id="IPR036179">
    <property type="entry name" value="Ig-like_dom_sf"/>
</dbReference>
<sequence length="897" mass="101503">MGSTSRPKAYPSWFVLVSLVLIQVLLQSRAQTTSCTAPSFRVKPSNFTLVEVGMDIKLSCQINQQKKFIEYYWLKNGHRIYMDNNPRMRIKPLKYLKVKQTRSDDSGVYQCVAKNKCGFVDGTIKLQVKSPTLDPSDNSTGKVPPKLIVNPHKRHKTLIAVPVGNSVRLDCSAKGNPQPVVRWYKDGKKFNSRDGGVISLSSYDFVLQLRDVVPNDSGKYTCNVTNDYGWFNHTYRVDVRERVRAKPVILSIDNVTAWVGENVTLACKAMSDSMPHFQWIRWFTPYFNVSNNSSAPFEVIKQKAVDPSSHILRPPLNRKFAFHGVKLTLYNVSKKDEGRYSCVVGNAVGYSYEHGFLIVKDGSATDPPTTALTERLYIEGLKTSTTASVAEIKKQEPKQKGFVVIISVVGAVSLFLIILIVVVYVLWTKRRSKNIYTEDYNVQYARRIEQNSRQRHPSVTTSTSSYGSTAPLLRKRDMRIDSNLSQVSEYELPLDEEWELDRSLITVSETLGEGAFGRVMKAEAIGLKKAPYSSCFVAVKMLKDDATEQELSDLISEMETMKRIGQHKNIINLIGACTQNGPLFVVVEYAANGNLRQFLRSRRPTDDYSYSSGKERLHLSDLVSFAYQVSRGMAYLEAKKCIHRDLAARNVLVSEDLVLKIADFGLARDVHDVDYYRKTTDGRLPVMWMALEALFDRVYTAQSDVWAFGILMWEIVTFGGSPYPGVPLEKLFELLKSGYRMEQPVNCDDEMYALMIQCWHEDPARRPTFNQLVKELDAKLTVLSDREYLDLSNVCQNPIAPPHTPTSSESVPTPRESLSSSVFESNENIWGTMESEPHRNAGFLNSPRTFSESTENKNTDKDQRDSGVGMENTTNQNVIIDNAKKTVFFREPIHSVV</sequence>
<keyword evidence="9 19" id="KW-0067">ATP-binding</keyword>
<dbReference type="InterPro" id="IPR000719">
    <property type="entry name" value="Prot_kinase_dom"/>
</dbReference>
<dbReference type="Gene3D" id="3.30.200.20">
    <property type="entry name" value="Phosphorylase Kinase, domain 1"/>
    <property type="match status" value="1"/>
</dbReference>
<keyword evidence="6" id="KW-0677">Repeat</keyword>
<dbReference type="SUPFAM" id="SSF48726">
    <property type="entry name" value="Immunoglobulin"/>
    <property type="match status" value="3"/>
</dbReference>